<dbReference type="GO" id="GO:0005576">
    <property type="term" value="C:extracellular region"/>
    <property type="evidence" value="ECO:0007669"/>
    <property type="project" value="InterPro"/>
</dbReference>
<reference evidence="4 5" key="1">
    <citation type="submission" date="2023-11" db="EMBL/GenBank/DDBJ databases">
        <title>Halocaridina rubra genome assembly.</title>
        <authorList>
            <person name="Smith C."/>
        </authorList>
    </citation>
    <scope>NUCLEOTIDE SEQUENCE [LARGE SCALE GENOMIC DNA]</scope>
    <source>
        <strain evidence="4">EP-1</strain>
        <tissue evidence="4">Whole</tissue>
    </source>
</reference>
<dbReference type="Gene3D" id="2.170.140.10">
    <property type="entry name" value="Chitin binding domain"/>
    <property type="match status" value="3"/>
</dbReference>
<evidence type="ECO:0000256" key="2">
    <source>
        <dbReference type="SAM" id="SignalP"/>
    </source>
</evidence>
<organism evidence="4 5">
    <name type="scientific">Halocaridina rubra</name>
    <name type="common">Hawaiian red shrimp</name>
    <dbReference type="NCBI Taxonomy" id="373956"/>
    <lineage>
        <taxon>Eukaryota</taxon>
        <taxon>Metazoa</taxon>
        <taxon>Ecdysozoa</taxon>
        <taxon>Arthropoda</taxon>
        <taxon>Crustacea</taxon>
        <taxon>Multicrustacea</taxon>
        <taxon>Malacostraca</taxon>
        <taxon>Eumalacostraca</taxon>
        <taxon>Eucarida</taxon>
        <taxon>Decapoda</taxon>
        <taxon>Pleocyemata</taxon>
        <taxon>Caridea</taxon>
        <taxon>Atyoidea</taxon>
        <taxon>Atyidae</taxon>
        <taxon>Halocaridina</taxon>
    </lineage>
</organism>
<evidence type="ECO:0000313" key="4">
    <source>
        <dbReference type="EMBL" id="KAK7068945.1"/>
    </source>
</evidence>
<evidence type="ECO:0000256" key="1">
    <source>
        <dbReference type="SAM" id="Coils"/>
    </source>
</evidence>
<dbReference type="GO" id="GO:0008061">
    <property type="term" value="F:chitin binding"/>
    <property type="evidence" value="ECO:0007669"/>
    <property type="project" value="InterPro"/>
</dbReference>
<dbReference type="PROSITE" id="PS50940">
    <property type="entry name" value="CHIT_BIND_II"/>
    <property type="match status" value="2"/>
</dbReference>
<dbReference type="AlphaFoldDB" id="A0AAN8WYZ9"/>
<evidence type="ECO:0000313" key="5">
    <source>
        <dbReference type="Proteomes" id="UP001381693"/>
    </source>
</evidence>
<protein>
    <recommendedName>
        <fullName evidence="3">Chitin-binding type-2 domain-containing protein</fullName>
    </recommendedName>
</protein>
<keyword evidence="5" id="KW-1185">Reference proteome</keyword>
<sequence>MGHLIPSVVAIFFSSLAVSSGFELYSKGLDQVDEISKFKCVQEGRFSHPKTCGSYIECVRSKKGTFKRRFGNCHGSIFNETLKHCVQDEEELHCKRSSRVAREIKSDSMLNSLCNTIQYGFVCADCKTTVNCVEGVAYIDACGAGEMCAEKSEFNGAVCYPNQPESCTCTKEQTFRIDHYNPKMFFYCNTVGDEPDLYQCPDGRIFDEGIGQCTNGLGLPECQTKGHFALQSDCSRYYTCIEHKHGWMQKPFTCNDSFMFNEFTSQCEDPCTWNSGMFTCQKEGRFPDPLSCAHYYECVQQDQSFRQYRRQCPSGTEWDEEARGGVGHCVKKVVSTCSPVVVNKCKIPDGWCAAVETGTEEVEVATTVSPEQVIEIKQLREEKQSLENEKELVNRHLSALSDTRSVLGREDRYDKL</sequence>
<keyword evidence="1" id="KW-0175">Coiled coil</keyword>
<dbReference type="EMBL" id="JAXCGZ010017073">
    <property type="protein sequence ID" value="KAK7068945.1"/>
    <property type="molecule type" value="Genomic_DNA"/>
</dbReference>
<keyword evidence="2" id="KW-0732">Signal</keyword>
<proteinExistence type="predicted"/>
<gene>
    <name evidence="4" type="ORF">SK128_006017</name>
</gene>
<dbReference type="InterPro" id="IPR036508">
    <property type="entry name" value="Chitin-bd_dom_sf"/>
</dbReference>
<feature type="coiled-coil region" evidence="1">
    <location>
        <begin position="369"/>
        <end position="403"/>
    </location>
</feature>
<dbReference type="Pfam" id="PF01607">
    <property type="entry name" value="CBM_14"/>
    <property type="match status" value="2"/>
</dbReference>
<comment type="caution">
    <text evidence="4">The sequence shown here is derived from an EMBL/GenBank/DDBJ whole genome shotgun (WGS) entry which is preliminary data.</text>
</comment>
<dbReference type="SMART" id="SM00494">
    <property type="entry name" value="ChtBD2"/>
    <property type="match status" value="3"/>
</dbReference>
<feature type="signal peptide" evidence="2">
    <location>
        <begin position="1"/>
        <end position="21"/>
    </location>
</feature>
<feature type="domain" description="Chitin-binding type-2" evidence="3">
    <location>
        <begin position="277"/>
        <end position="339"/>
    </location>
</feature>
<evidence type="ECO:0000259" key="3">
    <source>
        <dbReference type="PROSITE" id="PS50940"/>
    </source>
</evidence>
<dbReference type="Proteomes" id="UP001381693">
    <property type="component" value="Unassembled WGS sequence"/>
</dbReference>
<feature type="domain" description="Chitin-binding type-2" evidence="3">
    <location>
        <begin position="219"/>
        <end position="267"/>
    </location>
</feature>
<dbReference type="SUPFAM" id="SSF57625">
    <property type="entry name" value="Invertebrate chitin-binding proteins"/>
    <property type="match status" value="4"/>
</dbReference>
<accession>A0AAN8WYZ9</accession>
<name>A0AAN8WYZ9_HALRR</name>
<dbReference type="InterPro" id="IPR002557">
    <property type="entry name" value="Chitin-bd_dom"/>
</dbReference>
<feature type="chain" id="PRO_5043043312" description="Chitin-binding type-2 domain-containing protein" evidence="2">
    <location>
        <begin position="22"/>
        <end position="416"/>
    </location>
</feature>